<evidence type="ECO:0000256" key="1">
    <source>
        <dbReference type="SAM" id="MobiDB-lite"/>
    </source>
</evidence>
<keyword evidence="2" id="KW-0472">Membrane</keyword>
<evidence type="ECO:0000256" key="3">
    <source>
        <dbReference type="SAM" id="SignalP"/>
    </source>
</evidence>
<evidence type="ECO:0000313" key="5">
    <source>
        <dbReference type="Proteomes" id="UP000191285"/>
    </source>
</evidence>
<accession>A0A1V6T7B8</accession>
<feature type="signal peptide" evidence="3">
    <location>
        <begin position="1"/>
        <end position="20"/>
    </location>
</feature>
<keyword evidence="2" id="KW-1133">Transmembrane helix</keyword>
<dbReference type="OrthoDB" id="3795566at2759"/>
<evidence type="ECO:0000313" key="4">
    <source>
        <dbReference type="EMBL" id="OQE21894.1"/>
    </source>
</evidence>
<reference evidence="5" key="1">
    <citation type="journal article" date="2017" name="Nat. Microbiol.">
        <title>Global analysis of biosynthetic gene clusters reveals vast potential of secondary metabolite production in Penicillium species.</title>
        <authorList>
            <person name="Nielsen J.C."/>
            <person name="Grijseels S."/>
            <person name="Prigent S."/>
            <person name="Ji B."/>
            <person name="Dainat J."/>
            <person name="Nielsen K.F."/>
            <person name="Frisvad J.C."/>
            <person name="Workman M."/>
            <person name="Nielsen J."/>
        </authorList>
    </citation>
    <scope>NUCLEOTIDE SEQUENCE [LARGE SCALE GENOMIC DNA]</scope>
    <source>
        <strain evidence="5">IBT 24891</strain>
    </source>
</reference>
<gene>
    <name evidence="4" type="ORF">PENSTE_c011G00385</name>
</gene>
<comment type="caution">
    <text evidence="4">The sequence shown here is derived from an EMBL/GenBank/DDBJ whole genome shotgun (WGS) entry which is preliminary data.</text>
</comment>
<name>A0A1V6T7B8_9EURO</name>
<organism evidence="4 5">
    <name type="scientific">Penicillium steckii</name>
    <dbReference type="NCBI Taxonomy" id="303698"/>
    <lineage>
        <taxon>Eukaryota</taxon>
        <taxon>Fungi</taxon>
        <taxon>Dikarya</taxon>
        <taxon>Ascomycota</taxon>
        <taxon>Pezizomycotina</taxon>
        <taxon>Eurotiomycetes</taxon>
        <taxon>Eurotiomycetidae</taxon>
        <taxon>Eurotiales</taxon>
        <taxon>Aspergillaceae</taxon>
        <taxon>Penicillium</taxon>
    </lineage>
</organism>
<dbReference type="EMBL" id="MLKD01000011">
    <property type="protein sequence ID" value="OQE21894.1"/>
    <property type="molecule type" value="Genomic_DNA"/>
</dbReference>
<keyword evidence="2" id="KW-0812">Transmembrane</keyword>
<dbReference type="AlphaFoldDB" id="A0A1V6T7B8"/>
<feature type="transmembrane region" description="Helical" evidence="2">
    <location>
        <begin position="296"/>
        <end position="316"/>
    </location>
</feature>
<feature type="chain" id="PRO_5012302965" evidence="3">
    <location>
        <begin position="21"/>
        <end position="433"/>
    </location>
</feature>
<proteinExistence type="predicted"/>
<sequence length="433" mass="48489">MKSRNTLLLFALAILGPAIAAPAPWLITQANQEVPVTVYDYYDETTIITTSIEPIIPTVTSLPEALSTVTQVNTIYDITAVQKLYPSGVGTAADFNEAYYATTDIHKTTVFVVDITYTAPTGCSSSWTTTTAATLVVNPTVEALLPRTKTKTSYSINTELAFRPTTFTYESIWVDPTQVPTSSMDLLRDEYRPSSLYTGGGCYYTATYNEASNYYPNTYTSGSSSNTSDSDYPYTYHGYYWYDNVDDWYEYYYGISLLGIILASVLSWVGFWFLLGILESWIRFRRLMLGWQTRRGLPVCWSLIALPISLCCLFGFKKGFRARNPSDAAILKQRWDKMSAWRKIKLFFIWGFRYQYPDVLGPPPPRVKVSKKPGIEAGPPLLQESPVVTGARGDSTEEMGEVERGVQGEQSIIQPLPRAVVPEGEQIGRARSC</sequence>
<protein>
    <submittedName>
        <fullName evidence="4">Uncharacterized protein</fullName>
    </submittedName>
</protein>
<dbReference type="Proteomes" id="UP000191285">
    <property type="component" value="Unassembled WGS sequence"/>
</dbReference>
<keyword evidence="5" id="KW-1185">Reference proteome</keyword>
<evidence type="ECO:0000256" key="2">
    <source>
        <dbReference type="SAM" id="Phobius"/>
    </source>
</evidence>
<feature type="transmembrane region" description="Helical" evidence="2">
    <location>
        <begin position="251"/>
        <end position="275"/>
    </location>
</feature>
<feature type="region of interest" description="Disordered" evidence="1">
    <location>
        <begin position="386"/>
        <end position="408"/>
    </location>
</feature>
<keyword evidence="3" id="KW-0732">Signal</keyword>